<dbReference type="EMBL" id="JBBPBN010000400">
    <property type="protein sequence ID" value="KAK8487347.1"/>
    <property type="molecule type" value="Genomic_DNA"/>
</dbReference>
<protein>
    <recommendedName>
        <fullName evidence="5">Glycosyltransferase 61 catalytic domain-containing protein</fullName>
    </recommendedName>
</protein>
<keyword evidence="2" id="KW-0328">Glycosyltransferase</keyword>
<sequence>MRRSLVMVRAILQLAAPDVPNSTLEVWAVAFRLLPPLSPVNVPGPAPSLPSSSLLHIPSQSSMDAGNRITTFKDISPLQNLVEESSSTKRICNCEPISNYCEINGDAAVQGNSSTISIVSLRTGVAAGKISWTVKPYVRKENAAAMDLVKSWSVTLMGFVSCDLTRSVPAILFSLGGFSGNHFHDFSDLVIPLYITSKQFNGEVQFLVTDNRPWWITKFERILRKLSRYDIINIDREGKTHCYPRIIVGLKYHRELGIDRSKSGYQLSMKDFRQFLRRTYSLKRAKAIKTRDDAGKRPRLLIISRRRSRSFTNINKITRMAMSLGYNVVTIEPNISSGLASVAETVNSCDVLVGIHGAGLTNMVFLPDKAIVIQIVPLGCIDGLAREDFAEPAMEMKLRYLEYKIKAKESSLTSKYMVEHMVIKDPLSVHKKGWEAVRSTYLDKQNVKVDVRRFRGTLLKALRLLHH</sequence>
<evidence type="ECO:0000313" key="7">
    <source>
        <dbReference type="Proteomes" id="UP001396334"/>
    </source>
</evidence>
<comment type="subcellular location">
    <subcellularLocation>
        <location evidence="1">Golgi apparatus membrane</location>
        <topology evidence="1">Single-pass type II membrane protein</topology>
    </subcellularLocation>
</comment>
<dbReference type="InterPro" id="IPR049625">
    <property type="entry name" value="Glyco_transf_61_cat"/>
</dbReference>
<feature type="domain" description="Glycosyltransferase 61 catalytic" evidence="5">
    <location>
        <begin position="267"/>
        <end position="373"/>
    </location>
</feature>
<keyword evidence="4" id="KW-0325">Glycoprotein</keyword>
<dbReference type="Proteomes" id="UP001396334">
    <property type="component" value="Unassembled WGS sequence"/>
</dbReference>
<proteinExistence type="predicted"/>
<comment type="caution">
    <text evidence="6">The sequence shown here is derived from an EMBL/GenBank/DDBJ whole genome shotgun (WGS) entry which is preliminary data.</text>
</comment>
<accession>A0ABR2A3E6</accession>
<keyword evidence="3" id="KW-0808">Transferase</keyword>
<name>A0ABR2A3E6_9ROSI</name>
<evidence type="ECO:0000256" key="3">
    <source>
        <dbReference type="ARBA" id="ARBA00022679"/>
    </source>
</evidence>
<evidence type="ECO:0000259" key="5">
    <source>
        <dbReference type="Pfam" id="PF04577"/>
    </source>
</evidence>
<evidence type="ECO:0000256" key="2">
    <source>
        <dbReference type="ARBA" id="ARBA00022676"/>
    </source>
</evidence>
<dbReference type="PANTHER" id="PTHR20961:SF139">
    <property type="entry name" value="PROTEIN O-LINKED-MANNOSE BETA-1,4-N-ACETYLGLUCOSAMINYLTRANSFERASE 2-LIKE"/>
    <property type="match status" value="1"/>
</dbReference>
<evidence type="ECO:0000256" key="4">
    <source>
        <dbReference type="ARBA" id="ARBA00023180"/>
    </source>
</evidence>
<evidence type="ECO:0000313" key="6">
    <source>
        <dbReference type="EMBL" id="KAK8487347.1"/>
    </source>
</evidence>
<gene>
    <name evidence="6" type="ORF">V6N11_021420</name>
</gene>
<dbReference type="InterPro" id="IPR007657">
    <property type="entry name" value="Glycosyltransferase_61"/>
</dbReference>
<keyword evidence="7" id="KW-1185">Reference proteome</keyword>
<organism evidence="6 7">
    <name type="scientific">Hibiscus sabdariffa</name>
    <name type="common">roselle</name>
    <dbReference type="NCBI Taxonomy" id="183260"/>
    <lineage>
        <taxon>Eukaryota</taxon>
        <taxon>Viridiplantae</taxon>
        <taxon>Streptophyta</taxon>
        <taxon>Embryophyta</taxon>
        <taxon>Tracheophyta</taxon>
        <taxon>Spermatophyta</taxon>
        <taxon>Magnoliopsida</taxon>
        <taxon>eudicotyledons</taxon>
        <taxon>Gunneridae</taxon>
        <taxon>Pentapetalae</taxon>
        <taxon>rosids</taxon>
        <taxon>malvids</taxon>
        <taxon>Malvales</taxon>
        <taxon>Malvaceae</taxon>
        <taxon>Malvoideae</taxon>
        <taxon>Hibiscus</taxon>
    </lineage>
</organism>
<reference evidence="6 7" key="1">
    <citation type="journal article" date="2024" name="G3 (Bethesda)">
        <title>Genome assembly of Hibiscus sabdariffa L. provides insights into metabolisms of medicinal natural products.</title>
        <authorList>
            <person name="Kim T."/>
        </authorList>
    </citation>
    <scope>NUCLEOTIDE SEQUENCE [LARGE SCALE GENOMIC DNA]</scope>
    <source>
        <strain evidence="6">TK-2024</strain>
        <tissue evidence="6">Old leaves</tissue>
    </source>
</reference>
<dbReference type="PANTHER" id="PTHR20961">
    <property type="entry name" value="GLYCOSYLTRANSFERASE"/>
    <property type="match status" value="1"/>
</dbReference>
<dbReference type="Pfam" id="PF04577">
    <property type="entry name" value="Glyco_transf_61"/>
    <property type="match status" value="1"/>
</dbReference>
<evidence type="ECO:0000256" key="1">
    <source>
        <dbReference type="ARBA" id="ARBA00004323"/>
    </source>
</evidence>